<dbReference type="SUPFAM" id="SSF52540">
    <property type="entry name" value="P-loop containing nucleoside triphosphate hydrolases"/>
    <property type="match status" value="1"/>
</dbReference>
<proteinExistence type="predicted"/>
<gene>
    <name evidence="2" type="ORF">SD71_04495</name>
</gene>
<dbReference type="EMBL" id="JXAL01000003">
    <property type="protein sequence ID" value="KIL36966.1"/>
    <property type="molecule type" value="Genomic_DNA"/>
</dbReference>
<sequence>MPSLKEALTIERNRLFVGRELERSYMLNWLTQKAAPTEVLFISGMGGIGKSALMLQFINMAQDENVLCIWLDGRVCTETPAGFLESLQASLPNSVDIVSAMSRQRTLLCIDNYDYLHRIEGWLREVFLPLLSATGLLVVLASRQDLAMDWKNDLAWRGRVRQMRLAPISRREALEFYTNRGLAKNGKLEQLISETKGLPLICCPFAGKLFGTVPFQFSQPIRHPLRWIRFETAICPTCND</sequence>
<evidence type="ECO:0000259" key="1">
    <source>
        <dbReference type="Pfam" id="PF13173"/>
    </source>
</evidence>
<dbReference type="RefSeq" id="WP_041060218.1">
    <property type="nucleotide sequence ID" value="NZ_JXAL01000003.1"/>
</dbReference>
<name>A0ABR5A7K0_9BACL</name>
<keyword evidence="3" id="KW-1185">Reference proteome</keyword>
<feature type="domain" description="AAA" evidence="1">
    <location>
        <begin position="38"/>
        <end position="173"/>
    </location>
</feature>
<evidence type="ECO:0000313" key="3">
    <source>
        <dbReference type="Proteomes" id="UP000054526"/>
    </source>
</evidence>
<dbReference type="InterPro" id="IPR041682">
    <property type="entry name" value="AAA_14"/>
</dbReference>
<dbReference type="Proteomes" id="UP000054526">
    <property type="component" value="Unassembled WGS sequence"/>
</dbReference>
<protein>
    <recommendedName>
        <fullName evidence="1">AAA domain-containing protein</fullName>
    </recommendedName>
</protein>
<dbReference type="Pfam" id="PF13173">
    <property type="entry name" value="AAA_14"/>
    <property type="match status" value="1"/>
</dbReference>
<accession>A0ABR5A7K0</accession>
<evidence type="ECO:0000313" key="2">
    <source>
        <dbReference type="EMBL" id="KIL36966.1"/>
    </source>
</evidence>
<dbReference type="Gene3D" id="3.40.50.300">
    <property type="entry name" value="P-loop containing nucleotide triphosphate hydrolases"/>
    <property type="match status" value="1"/>
</dbReference>
<dbReference type="PRINTS" id="PR00364">
    <property type="entry name" value="DISEASERSIST"/>
</dbReference>
<organism evidence="2 3">
    <name type="scientific">Cohnella kolymensis</name>
    <dbReference type="NCBI Taxonomy" id="1590652"/>
    <lineage>
        <taxon>Bacteria</taxon>
        <taxon>Bacillati</taxon>
        <taxon>Bacillota</taxon>
        <taxon>Bacilli</taxon>
        <taxon>Bacillales</taxon>
        <taxon>Paenibacillaceae</taxon>
        <taxon>Cohnella</taxon>
    </lineage>
</organism>
<reference evidence="2 3" key="1">
    <citation type="submission" date="2014-12" db="EMBL/GenBank/DDBJ databases">
        <title>Draft genome sequence of Cohnella kolymensis strain B-2846.</title>
        <authorList>
            <person name="Karlyshev A.V."/>
            <person name="Kudryashova E.B."/>
        </authorList>
    </citation>
    <scope>NUCLEOTIDE SEQUENCE [LARGE SCALE GENOMIC DNA]</scope>
    <source>
        <strain evidence="2 3">VKM B-2846</strain>
    </source>
</reference>
<comment type="caution">
    <text evidence="2">The sequence shown here is derived from an EMBL/GenBank/DDBJ whole genome shotgun (WGS) entry which is preliminary data.</text>
</comment>
<dbReference type="InterPro" id="IPR027417">
    <property type="entry name" value="P-loop_NTPase"/>
</dbReference>